<dbReference type="InterPro" id="IPR050882">
    <property type="entry name" value="Prepilin_peptidase/N-MTase"/>
</dbReference>
<dbReference type="PANTHER" id="PTHR30487">
    <property type="entry name" value="TYPE 4 PREPILIN-LIKE PROTEINS LEADER PEPTIDE-PROCESSING ENZYME"/>
    <property type="match status" value="1"/>
</dbReference>
<feature type="transmembrane region" description="Helical" evidence="10">
    <location>
        <begin position="207"/>
        <end position="237"/>
    </location>
</feature>
<evidence type="ECO:0000313" key="13">
    <source>
        <dbReference type="EMBL" id="MCG6504885.1"/>
    </source>
</evidence>
<evidence type="ECO:0000256" key="9">
    <source>
        <dbReference type="RuleBase" id="RU003794"/>
    </source>
</evidence>
<dbReference type="InterPro" id="IPR010627">
    <property type="entry name" value="Prepilin_pept_A24_N"/>
</dbReference>
<proteinExistence type="inferred from homology"/>
<comment type="caution">
    <text evidence="13">The sequence shown here is derived from an EMBL/GenBank/DDBJ whole genome shotgun (WGS) entry which is preliminary data.</text>
</comment>
<comment type="similarity">
    <text evidence="2 8">Belongs to the peptidase A24 family.</text>
</comment>
<dbReference type="InterPro" id="IPR014032">
    <property type="entry name" value="Peptidase_A24A_bac"/>
</dbReference>
<evidence type="ECO:0000259" key="12">
    <source>
        <dbReference type="Pfam" id="PF06750"/>
    </source>
</evidence>
<keyword evidence="3" id="KW-1003">Cell membrane</keyword>
<keyword evidence="9" id="KW-0489">Methyltransferase</keyword>
<feature type="transmembrane region" description="Helical" evidence="10">
    <location>
        <begin position="173"/>
        <end position="195"/>
    </location>
</feature>
<dbReference type="EC" id="3.4.23.43" evidence="9"/>
<dbReference type="PRINTS" id="PR00864">
    <property type="entry name" value="PREPILNPTASE"/>
</dbReference>
<keyword evidence="9" id="KW-0511">Multifunctional enzyme</keyword>
<feature type="domain" description="Prepilin type IV endopeptidase peptidase" evidence="11">
    <location>
        <begin position="127"/>
        <end position="235"/>
    </location>
</feature>
<comment type="subcellular location">
    <subcellularLocation>
        <location evidence="1">Cell inner membrane</location>
        <topology evidence="1">Multi-pass membrane protein</topology>
    </subcellularLocation>
    <subcellularLocation>
        <location evidence="9">Cell membrane</location>
        <topology evidence="9">Multi-pass membrane protein</topology>
    </subcellularLocation>
</comment>
<keyword evidence="6 10" id="KW-1133">Transmembrane helix</keyword>
<keyword evidence="9" id="KW-0645">Protease</keyword>
<dbReference type="EC" id="2.1.1.-" evidence="9"/>
<keyword evidence="9" id="KW-0378">Hydrolase</keyword>
<dbReference type="Pfam" id="PF06750">
    <property type="entry name" value="A24_N_bact"/>
    <property type="match status" value="1"/>
</dbReference>
<evidence type="ECO:0000256" key="3">
    <source>
        <dbReference type="ARBA" id="ARBA00022475"/>
    </source>
</evidence>
<keyword evidence="9" id="KW-0808">Transferase</keyword>
<feature type="transmembrane region" description="Helical" evidence="10">
    <location>
        <begin position="121"/>
        <end position="138"/>
    </location>
</feature>
<dbReference type="InterPro" id="IPR000045">
    <property type="entry name" value="Prepilin_IV_endopep_pep"/>
</dbReference>
<keyword evidence="4" id="KW-0997">Cell inner membrane</keyword>
<sequence length="280" mass="30652">METGIIIFLAALFGLLIGSFLNVVIYRLPIMLDKAWTAAARQQLNLEVEEQAKFNLLTPPSRCGNCGSAVRPWQNIPVISWLALRGRCASCRHPISIRYPLVEMLTAVMFGLMAWKFGESWVTVGACLFSAFIVALVFIDADTQLLPDDLTLPLVWLGLLFNWQTGFVSLPSALLGAVCGYMSLWLLFHLFKLLTGKDGMGYGDFKMLAAIGAWLGVAILPIVVLAAALVGIVAALVKRLAKGQPMAFGPCLGIAGWLVFLLHEQTDAAIRWWLHSSGFQ</sequence>
<dbReference type="EMBL" id="JAKOOW010000037">
    <property type="protein sequence ID" value="MCG6504885.1"/>
    <property type="molecule type" value="Genomic_DNA"/>
</dbReference>
<reference evidence="13 14" key="1">
    <citation type="submission" date="2022-02" db="EMBL/GenBank/DDBJ databases">
        <title>Genome sequence data of Kingella unionensis sp. nov. strain CICC 24913 (CCUG 75125).</title>
        <authorList>
            <person name="Xiao M."/>
        </authorList>
    </citation>
    <scope>NUCLEOTIDE SEQUENCE [LARGE SCALE GENOMIC DNA]</scope>
    <source>
        <strain evidence="13 14">CICC 24913</strain>
    </source>
</reference>
<dbReference type="Gene3D" id="1.20.120.1220">
    <property type="match status" value="1"/>
</dbReference>
<evidence type="ECO:0000256" key="1">
    <source>
        <dbReference type="ARBA" id="ARBA00004429"/>
    </source>
</evidence>
<dbReference type="Proteomes" id="UP001298424">
    <property type="component" value="Unassembled WGS sequence"/>
</dbReference>
<feature type="transmembrane region" description="Helical" evidence="10">
    <location>
        <begin position="243"/>
        <end position="262"/>
    </location>
</feature>
<comment type="function">
    <text evidence="9">Plays an essential role in type IV pili and type II pseudopili formation by proteolytically removing the leader sequence from substrate proteins and subsequently monomethylating the alpha-amino group of the newly exposed N-terminal phenylalanine.</text>
</comment>
<evidence type="ECO:0000313" key="14">
    <source>
        <dbReference type="Proteomes" id="UP001298424"/>
    </source>
</evidence>
<keyword evidence="14" id="KW-1185">Reference proteome</keyword>
<evidence type="ECO:0000256" key="6">
    <source>
        <dbReference type="ARBA" id="ARBA00022989"/>
    </source>
</evidence>
<gene>
    <name evidence="13" type="ORF">MB824_10300</name>
</gene>
<feature type="transmembrane region" description="Helical" evidence="10">
    <location>
        <begin position="6"/>
        <end position="26"/>
    </location>
</feature>
<evidence type="ECO:0000256" key="4">
    <source>
        <dbReference type="ARBA" id="ARBA00022519"/>
    </source>
</evidence>
<evidence type="ECO:0000259" key="11">
    <source>
        <dbReference type="Pfam" id="PF01478"/>
    </source>
</evidence>
<keyword evidence="7 10" id="KW-0472">Membrane</keyword>
<evidence type="ECO:0000256" key="2">
    <source>
        <dbReference type="ARBA" id="ARBA00005801"/>
    </source>
</evidence>
<dbReference type="Pfam" id="PF01478">
    <property type="entry name" value="Peptidase_A24"/>
    <property type="match status" value="1"/>
</dbReference>
<accession>A0ABS9NQ07</accession>
<dbReference type="RefSeq" id="WP_238748440.1">
    <property type="nucleotide sequence ID" value="NZ_JAKOOW010000037.1"/>
</dbReference>
<keyword evidence="5 9" id="KW-0812">Transmembrane</keyword>
<name>A0ABS9NQ07_9NEIS</name>
<evidence type="ECO:0000256" key="5">
    <source>
        <dbReference type="ARBA" id="ARBA00022692"/>
    </source>
</evidence>
<organism evidence="13 14">
    <name type="scientific">Kingella pumchi</name>
    <dbReference type="NCBI Taxonomy" id="2779506"/>
    <lineage>
        <taxon>Bacteria</taxon>
        <taxon>Pseudomonadati</taxon>
        <taxon>Pseudomonadota</taxon>
        <taxon>Betaproteobacteria</taxon>
        <taxon>Neisseriales</taxon>
        <taxon>Neisseriaceae</taxon>
        <taxon>Kingella</taxon>
    </lineage>
</organism>
<evidence type="ECO:0000256" key="8">
    <source>
        <dbReference type="RuleBase" id="RU003793"/>
    </source>
</evidence>
<protein>
    <recommendedName>
        <fullName evidence="9">Prepilin leader peptidase/N-methyltransferase</fullName>
        <ecNumber evidence="9">2.1.1.-</ecNumber>
        <ecNumber evidence="9">3.4.23.43</ecNumber>
    </recommendedName>
</protein>
<comment type="catalytic activity">
    <reaction evidence="9">
        <text>Typically cleaves a -Gly-|-Phe- bond to release an N-terminal, basic peptide of 5-8 residues from type IV prepilin, and then N-methylates the new N-terminal amino group, the methyl donor being S-adenosyl-L-methionine.</text>
        <dbReference type="EC" id="3.4.23.43"/>
    </reaction>
</comment>
<evidence type="ECO:0000256" key="7">
    <source>
        <dbReference type="ARBA" id="ARBA00023136"/>
    </source>
</evidence>
<feature type="domain" description="Prepilin peptidase A24 N-terminal" evidence="12">
    <location>
        <begin position="12"/>
        <end position="117"/>
    </location>
</feature>
<evidence type="ECO:0000256" key="10">
    <source>
        <dbReference type="SAM" id="Phobius"/>
    </source>
</evidence>
<dbReference type="PANTHER" id="PTHR30487:SF0">
    <property type="entry name" value="PREPILIN LEADER PEPTIDASE_N-METHYLTRANSFERASE-RELATED"/>
    <property type="match status" value="1"/>
</dbReference>